<evidence type="ECO:0000256" key="3">
    <source>
        <dbReference type="ARBA" id="ARBA00022475"/>
    </source>
</evidence>
<dbReference type="Proteomes" id="UP000183376">
    <property type="component" value="Chromosome I"/>
</dbReference>
<protein>
    <submittedName>
        <fullName evidence="8">Putative oxidoreductase</fullName>
    </submittedName>
</protein>
<dbReference type="AlphaFoldDB" id="A0A1H0BD14"/>
<keyword evidence="3" id="KW-1003">Cell membrane</keyword>
<dbReference type="InterPro" id="IPR032808">
    <property type="entry name" value="DoxX"/>
</dbReference>
<dbReference type="EMBL" id="LT629701">
    <property type="protein sequence ID" value="SDN43574.1"/>
    <property type="molecule type" value="Genomic_DNA"/>
</dbReference>
<evidence type="ECO:0000256" key="1">
    <source>
        <dbReference type="ARBA" id="ARBA00004651"/>
    </source>
</evidence>
<dbReference type="Pfam" id="PF07681">
    <property type="entry name" value="DoxX"/>
    <property type="match status" value="1"/>
</dbReference>
<feature type="transmembrane region" description="Helical" evidence="7">
    <location>
        <begin position="66"/>
        <end position="92"/>
    </location>
</feature>
<feature type="transmembrane region" description="Helical" evidence="7">
    <location>
        <begin position="104"/>
        <end position="122"/>
    </location>
</feature>
<evidence type="ECO:0000256" key="4">
    <source>
        <dbReference type="ARBA" id="ARBA00022692"/>
    </source>
</evidence>
<organism evidence="8 9">
    <name type="scientific">Allokutzneria albata</name>
    <name type="common">Kibdelosporangium albatum</name>
    <dbReference type="NCBI Taxonomy" id="211114"/>
    <lineage>
        <taxon>Bacteria</taxon>
        <taxon>Bacillati</taxon>
        <taxon>Actinomycetota</taxon>
        <taxon>Actinomycetes</taxon>
        <taxon>Pseudonocardiales</taxon>
        <taxon>Pseudonocardiaceae</taxon>
        <taxon>Allokutzneria</taxon>
    </lineage>
</organism>
<proteinExistence type="inferred from homology"/>
<evidence type="ECO:0000256" key="6">
    <source>
        <dbReference type="ARBA" id="ARBA00023136"/>
    </source>
</evidence>
<dbReference type="PANTHER" id="PTHR33452">
    <property type="entry name" value="OXIDOREDUCTASE CATD-RELATED"/>
    <property type="match status" value="1"/>
</dbReference>
<keyword evidence="4 7" id="KW-0812">Transmembrane</keyword>
<dbReference type="PANTHER" id="PTHR33452:SF1">
    <property type="entry name" value="INNER MEMBRANE PROTEIN YPHA-RELATED"/>
    <property type="match status" value="1"/>
</dbReference>
<evidence type="ECO:0000256" key="5">
    <source>
        <dbReference type="ARBA" id="ARBA00022989"/>
    </source>
</evidence>
<evidence type="ECO:0000313" key="8">
    <source>
        <dbReference type="EMBL" id="SDN43574.1"/>
    </source>
</evidence>
<accession>A0A1H0BD14</accession>
<dbReference type="eggNOG" id="COG2259">
    <property type="taxonomic scope" value="Bacteria"/>
</dbReference>
<reference evidence="8 9" key="1">
    <citation type="submission" date="2016-10" db="EMBL/GenBank/DDBJ databases">
        <authorList>
            <person name="de Groot N.N."/>
        </authorList>
    </citation>
    <scope>NUCLEOTIDE SEQUENCE [LARGE SCALE GENOMIC DNA]</scope>
    <source>
        <strain evidence="8 9">DSM 44149</strain>
    </source>
</reference>
<comment type="subcellular location">
    <subcellularLocation>
        <location evidence="1">Cell membrane</location>
        <topology evidence="1">Multi-pass membrane protein</topology>
    </subcellularLocation>
</comment>
<gene>
    <name evidence="8" type="ORF">SAMN04489726_6607</name>
</gene>
<keyword evidence="6 7" id="KW-0472">Membrane</keyword>
<dbReference type="GO" id="GO:0005886">
    <property type="term" value="C:plasma membrane"/>
    <property type="evidence" value="ECO:0007669"/>
    <property type="project" value="UniProtKB-SubCell"/>
</dbReference>
<keyword evidence="9" id="KW-1185">Reference proteome</keyword>
<dbReference type="RefSeq" id="WP_030426848.1">
    <property type="nucleotide sequence ID" value="NZ_JOEF01000001.1"/>
</dbReference>
<evidence type="ECO:0000256" key="2">
    <source>
        <dbReference type="ARBA" id="ARBA00006679"/>
    </source>
</evidence>
<sequence>MGKLVHALRDVVLLIARIGIGIVFIAHGVSKFGNLDGTAAGFGKMGIPMPTLSAYFAATVETVGGAALIVGALLPVVAVLLTVVMIGAGVFVHFKNGFFAQTGGYEFVMTLALAALALGFGGGGRYSVDAVLAARKGQPVSV</sequence>
<keyword evidence="5 7" id="KW-1133">Transmembrane helix</keyword>
<evidence type="ECO:0000313" key="9">
    <source>
        <dbReference type="Proteomes" id="UP000183376"/>
    </source>
</evidence>
<dbReference type="STRING" id="211114.SAMN04489726_6607"/>
<comment type="similarity">
    <text evidence="2">Belongs to the DoxX family.</text>
</comment>
<feature type="transmembrane region" description="Helical" evidence="7">
    <location>
        <begin position="12"/>
        <end position="29"/>
    </location>
</feature>
<name>A0A1H0BD14_ALLAB</name>
<dbReference type="InterPro" id="IPR051907">
    <property type="entry name" value="DoxX-like_oxidoreductase"/>
</dbReference>
<evidence type="ECO:0000256" key="7">
    <source>
        <dbReference type="SAM" id="Phobius"/>
    </source>
</evidence>